<protein>
    <submittedName>
        <fullName evidence="2">Uncharacterized protein</fullName>
    </submittedName>
</protein>
<accession>A0A8V0YJS4</accession>
<proteinExistence type="predicted"/>
<reference evidence="2" key="3">
    <citation type="submission" date="2025-09" db="UniProtKB">
        <authorList>
            <consortium name="Ensembl"/>
        </authorList>
    </citation>
    <scope>IDENTIFICATION</scope>
    <source>
        <strain evidence="2">broiler</strain>
    </source>
</reference>
<name>A0A8V0YJS4_CHICK</name>
<dbReference type="Ensembl" id="ENSGALT00010028429.1">
    <property type="protein sequence ID" value="ENSGALP00010016302.1"/>
    <property type="gene ID" value="ENSGALG00010011892.1"/>
</dbReference>
<dbReference type="PANTHER" id="PTHR10424:SF73">
    <property type="entry name" value="ENDOGENOUS RETROVIRUS GROUP FC1 ENV POLYPROTEIN-RELATED"/>
    <property type="match status" value="1"/>
</dbReference>
<evidence type="ECO:0000313" key="3">
    <source>
        <dbReference type="Proteomes" id="UP000000539"/>
    </source>
</evidence>
<keyword evidence="1" id="KW-1015">Disulfide bond</keyword>
<dbReference type="GeneTree" id="ENSGT01010000222632"/>
<dbReference type="GlyGen" id="A0A8V0YJS4">
    <property type="glycosylation" value="1 site"/>
</dbReference>
<sequence length="272" mass="30829">MHYDAWGGRMDLPIMGVLVPFTNWSWPYDNFQTQPLDEAGTEIWWKVSDSGCLLGQLESKLPTGETLCWETAAHPLPTPSQPISKYSCGENSSFPKFELQLPWDILVIEVKEEDTDVGKFPDMNITRCPEDLGCPTPIKIAMNYSFWFKFSCTPDGLWWLCGDGRARKFLPPRWKGSCTLGALVSYMYISIHNHTLPLSGILRTPWKRVKRVLNPLVEKPTGFHSFVRWYIPSLGVSELEKAVVNISATLEMIENATTDAIKALQVEVSTLR</sequence>
<dbReference type="Proteomes" id="UP000000539">
    <property type="component" value="Chromosome W"/>
</dbReference>
<evidence type="ECO:0000313" key="2">
    <source>
        <dbReference type="Ensembl" id="ENSGALP00010016302.1"/>
    </source>
</evidence>
<keyword evidence="3" id="KW-1185">Reference proteome</keyword>
<evidence type="ECO:0000256" key="1">
    <source>
        <dbReference type="ARBA" id="ARBA00023157"/>
    </source>
</evidence>
<reference evidence="2" key="2">
    <citation type="submission" date="2025-08" db="UniProtKB">
        <authorList>
            <consortium name="Ensembl"/>
        </authorList>
    </citation>
    <scope>IDENTIFICATION</scope>
    <source>
        <strain evidence="2">broiler</strain>
    </source>
</reference>
<organism evidence="2 3">
    <name type="scientific">Gallus gallus</name>
    <name type="common">Chicken</name>
    <dbReference type="NCBI Taxonomy" id="9031"/>
    <lineage>
        <taxon>Eukaryota</taxon>
        <taxon>Metazoa</taxon>
        <taxon>Chordata</taxon>
        <taxon>Craniata</taxon>
        <taxon>Vertebrata</taxon>
        <taxon>Euteleostomi</taxon>
        <taxon>Archelosauria</taxon>
        <taxon>Archosauria</taxon>
        <taxon>Dinosauria</taxon>
        <taxon>Saurischia</taxon>
        <taxon>Theropoda</taxon>
        <taxon>Coelurosauria</taxon>
        <taxon>Aves</taxon>
        <taxon>Neognathae</taxon>
        <taxon>Galloanserae</taxon>
        <taxon>Galliformes</taxon>
        <taxon>Phasianidae</taxon>
        <taxon>Phasianinae</taxon>
        <taxon>Gallus</taxon>
    </lineage>
</organism>
<dbReference type="InterPro" id="IPR018154">
    <property type="entry name" value="TLV/ENV_coat_polyprotein"/>
</dbReference>
<dbReference type="PANTHER" id="PTHR10424">
    <property type="entry name" value="VIRAL ENVELOPE PROTEIN"/>
    <property type="match status" value="1"/>
</dbReference>
<reference evidence="2" key="1">
    <citation type="submission" date="2020-11" db="EMBL/GenBank/DDBJ databases">
        <title>Gallus gallus (Chicken) genome, bGalGal1, GRCg7b, maternal haplotype autosomes + Z &amp; W.</title>
        <authorList>
            <person name="Warren W."/>
            <person name="Formenti G."/>
            <person name="Fedrigo O."/>
            <person name="Haase B."/>
            <person name="Mountcastle J."/>
            <person name="Balacco J."/>
            <person name="Tracey A."/>
            <person name="Schneider V."/>
            <person name="Okimoto R."/>
            <person name="Cheng H."/>
            <person name="Hawken R."/>
            <person name="Howe K."/>
            <person name="Jarvis E.D."/>
        </authorList>
    </citation>
    <scope>NUCLEOTIDE SEQUENCE [LARGE SCALE GENOMIC DNA]</scope>
    <source>
        <strain evidence="2">Broiler</strain>
    </source>
</reference>
<dbReference type="AlphaFoldDB" id="A0A8V0YJS4"/>